<evidence type="ECO:0000313" key="2">
    <source>
        <dbReference type="EMBL" id="STZ13953.1"/>
    </source>
</evidence>
<dbReference type="InterPro" id="IPR008651">
    <property type="entry name" value="Uncharacterised_HicB"/>
</dbReference>
<gene>
    <name evidence="1" type="ORF">B0181_03305</name>
    <name evidence="2" type="ORF">NCTC10293_01533</name>
</gene>
<protein>
    <submittedName>
        <fullName evidence="1">DNA repair protein</fullName>
    </submittedName>
</protein>
<evidence type="ECO:0000313" key="4">
    <source>
        <dbReference type="Proteomes" id="UP000255279"/>
    </source>
</evidence>
<reference evidence="1 3" key="1">
    <citation type="submission" date="2017-02" db="EMBL/GenBank/DDBJ databases">
        <title>Draft genome sequence of Moraxella caviae CCUG 355 type strain.</title>
        <authorList>
            <person name="Engstrom-Jakobsson H."/>
            <person name="Salva-Serra F."/>
            <person name="Thorell K."/>
            <person name="Gonzales-Siles L."/>
            <person name="Karlsson R."/>
            <person name="Boulund F."/>
            <person name="Engstrand L."/>
            <person name="Moore E."/>
        </authorList>
    </citation>
    <scope>NUCLEOTIDE SEQUENCE [LARGE SCALE GENOMIC DNA]</scope>
    <source>
        <strain evidence="1 3">CCUG 355</strain>
    </source>
</reference>
<dbReference type="OrthoDB" id="5297106at2"/>
<name>A0A1T0A6E2_9GAMM</name>
<evidence type="ECO:0000313" key="1">
    <source>
        <dbReference type="EMBL" id="OOR91343.1"/>
    </source>
</evidence>
<dbReference type="SUPFAM" id="SSF47598">
    <property type="entry name" value="Ribbon-helix-helix"/>
    <property type="match status" value="1"/>
</dbReference>
<organism evidence="1 3">
    <name type="scientific">Moraxella caviae</name>
    <dbReference type="NCBI Taxonomy" id="34060"/>
    <lineage>
        <taxon>Bacteria</taxon>
        <taxon>Pseudomonadati</taxon>
        <taxon>Pseudomonadota</taxon>
        <taxon>Gammaproteobacteria</taxon>
        <taxon>Moraxellales</taxon>
        <taxon>Moraxellaceae</taxon>
        <taxon>Moraxella</taxon>
    </lineage>
</organism>
<dbReference type="Pfam" id="PF05534">
    <property type="entry name" value="HicB"/>
    <property type="match status" value="1"/>
</dbReference>
<dbReference type="RefSeq" id="WP_078276061.1">
    <property type="nucleotide sequence ID" value="NZ_CAACXO010000059.1"/>
</dbReference>
<sequence>MNNTMIIDNHKALITFDADLQMFRGEFIGLNGGADFYSDTVEGLQREAHLSLQAFLRTCKENGIKPYQQYSGRILTRLPSELHEQVAHTAIAQGISINQFVKNTLAQAVQA</sequence>
<dbReference type="Proteomes" id="UP000255279">
    <property type="component" value="Unassembled WGS sequence"/>
</dbReference>
<dbReference type="Proteomes" id="UP000190435">
    <property type="component" value="Unassembled WGS sequence"/>
</dbReference>
<dbReference type="EMBL" id="MUXU01000022">
    <property type="protein sequence ID" value="OOR91343.1"/>
    <property type="molecule type" value="Genomic_DNA"/>
</dbReference>
<dbReference type="EMBL" id="UGQE01000004">
    <property type="protein sequence ID" value="STZ13953.1"/>
    <property type="molecule type" value="Genomic_DNA"/>
</dbReference>
<keyword evidence="3" id="KW-1185">Reference proteome</keyword>
<reference evidence="2 4" key="2">
    <citation type="submission" date="2018-06" db="EMBL/GenBank/DDBJ databases">
        <authorList>
            <consortium name="Pathogen Informatics"/>
            <person name="Doyle S."/>
        </authorList>
    </citation>
    <scope>NUCLEOTIDE SEQUENCE [LARGE SCALE GENOMIC DNA]</scope>
    <source>
        <strain evidence="2 4">NCTC10293</strain>
    </source>
</reference>
<proteinExistence type="predicted"/>
<dbReference type="GO" id="GO:0006355">
    <property type="term" value="P:regulation of DNA-templated transcription"/>
    <property type="evidence" value="ECO:0007669"/>
    <property type="project" value="InterPro"/>
</dbReference>
<evidence type="ECO:0000313" key="3">
    <source>
        <dbReference type="Proteomes" id="UP000190435"/>
    </source>
</evidence>
<dbReference type="STRING" id="34060.B0181_03305"/>
<dbReference type="InterPro" id="IPR010985">
    <property type="entry name" value="Ribbon_hlx_hlx"/>
</dbReference>
<accession>A0A1T0A6E2</accession>
<dbReference type="AlphaFoldDB" id="A0A1T0A6E2"/>